<gene>
    <name evidence="1" type="ORF">RN90_04625</name>
</gene>
<name>A0A2B7YTW7_9FUSO</name>
<accession>A0A2B7YTW7</accession>
<sequence length="78" mass="9226">MENNLYFKNETSKYIFFLVELEGKIQLDFLGIDPSHYSNKEKAKTWYSKIKNIIEKSKHSKIDEAMTSLEKLYKGMAK</sequence>
<dbReference type="EMBL" id="NJGJ01000001">
    <property type="protein sequence ID" value="PGH24765.1"/>
    <property type="molecule type" value="Genomic_DNA"/>
</dbReference>
<organism evidence="1 2">
    <name type="scientific">Fusobacterium animalis</name>
    <dbReference type="NCBI Taxonomy" id="76859"/>
    <lineage>
        <taxon>Bacteria</taxon>
        <taxon>Fusobacteriati</taxon>
        <taxon>Fusobacteriota</taxon>
        <taxon>Fusobacteriia</taxon>
        <taxon>Fusobacteriales</taxon>
        <taxon>Fusobacteriaceae</taxon>
        <taxon>Fusobacterium</taxon>
    </lineage>
</organism>
<comment type="caution">
    <text evidence="1">The sequence shown here is derived from an EMBL/GenBank/DDBJ whole genome shotgun (WGS) entry which is preliminary data.</text>
</comment>
<dbReference type="RefSeq" id="WP_158411565.1">
    <property type="nucleotide sequence ID" value="NZ_CP077150.1"/>
</dbReference>
<dbReference type="Proteomes" id="UP000226179">
    <property type="component" value="Unassembled WGS sequence"/>
</dbReference>
<reference evidence="1 2" key="1">
    <citation type="submission" date="2017-06" db="EMBL/GenBank/DDBJ databases">
        <title>Draft genome sequence of Fusobacterium nucleatum subsp. animalis KCOM 1280 (=ChDC F318).</title>
        <authorList>
            <person name="Kook J.-K."/>
            <person name="Park S.-N."/>
            <person name="Lim Y.K."/>
            <person name="Roh H."/>
        </authorList>
    </citation>
    <scope>NUCLEOTIDE SEQUENCE [LARGE SCALE GENOMIC DNA]</scope>
    <source>
        <strain evidence="2">KCOM 1280 ( ChDC F318)</strain>
    </source>
</reference>
<proteinExistence type="predicted"/>
<protein>
    <submittedName>
        <fullName evidence="1">Uncharacterized protein</fullName>
    </submittedName>
</protein>
<evidence type="ECO:0000313" key="2">
    <source>
        <dbReference type="Proteomes" id="UP000226179"/>
    </source>
</evidence>
<dbReference type="AlphaFoldDB" id="A0A2B7YTW7"/>
<evidence type="ECO:0000313" key="1">
    <source>
        <dbReference type="EMBL" id="PGH24765.1"/>
    </source>
</evidence>